<evidence type="ECO:0000256" key="6">
    <source>
        <dbReference type="ARBA" id="ARBA00022946"/>
    </source>
</evidence>
<name>A0A7J0EFD1_9ERIC</name>
<keyword evidence="3 9" id="KW-0934">Plastid</keyword>
<dbReference type="SUPFAM" id="SSF52540">
    <property type="entry name" value="P-loop containing nucleoside triphosphate hydrolases"/>
    <property type="match status" value="1"/>
</dbReference>
<dbReference type="EMBL" id="BJWL01000003">
    <property type="protein sequence ID" value="GFY85165.1"/>
    <property type="molecule type" value="Genomic_DNA"/>
</dbReference>
<accession>A0A7J0EFD1</accession>
<feature type="region of interest" description="Disordered" evidence="10">
    <location>
        <begin position="66"/>
        <end position="88"/>
    </location>
</feature>
<evidence type="ECO:0000313" key="14">
    <source>
        <dbReference type="Proteomes" id="UP000585474"/>
    </source>
</evidence>
<evidence type="ECO:0000259" key="11">
    <source>
        <dbReference type="Pfam" id="PF00004"/>
    </source>
</evidence>
<dbReference type="GO" id="GO:0005524">
    <property type="term" value="F:ATP binding"/>
    <property type="evidence" value="ECO:0007669"/>
    <property type="project" value="UniProtKB-UniRule"/>
</dbReference>
<comment type="similarity">
    <text evidence="8 9">Belongs to the RuBisCO activase family.</text>
</comment>
<protein>
    <recommendedName>
        <fullName evidence="9">Ribulose bisphosphate carboxylase/oxygenase activase, chloroplastic</fullName>
        <shortName evidence="9">RA</shortName>
        <shortName evidence="9">RuBisCO activase</shortName>
    </recommendedName>
</protein>
<dbReference type="OrthoDB" id="2014558at2759"/>
<evidence type="ECO:0000259" key="12">
    <source>
        <dbReference type="Pfam" id="PF21228"/>
    </source>
</evidence>
<organism evidence="13 14">
    <name type="scientific">Actinidia rufa</name>
    <dbReference type="NCBI Taxonomy" id="165716"/>
    <lineage>
        <taxon>Eukaryota</taxon>
        <taxon>Viridiplantae</taxon>
        <taxon>Streptophyta</taxon>
        <taxon>Embryophyta</taxon>
        <taxon>Tracheophyta</taxon>
        <taxon>Spermatophyta</taxon>
        <taxon>Magnoliopsida</taxon>
        <taxon>eudicotyledons</taxon>
        <taxon>Gunneridae</taxon>
        <taxon>Pentapetalae</taxon>
        <taxon>asterids</taxon>
        <taxon>Ericales</taxon>
        <taxon>Actinidiaceae</taxon>
        <taxon>Actinidia</taxon>
    </lineage>
</organism>
<dbReference type="GO" id="GO:0009579">
    <property type="term" value="C:thylakoid"/>
    <property type="evidence" value="ECO:0007669"/>
    <property type="project" value="TreeGrafter"/>
</dbReference>
<sequence>MATAVSLVGEINRDPLNLNGSTSGSAAPSSAFLGSSLKKLTPARFTNPKTSSGTFKVYAKEVDEDKQTDKDRWRGLASDTSDDQQDITRGKGMVDSLFQAPMQSGTHYLITNMDNNLDGFYIAPAFMDKLVVHITKNFMTLPNIKVIMNLGVWGGKGQGKSFQCLCQNGNQVGGNAGEPAKLIRQRYREAADIIKKGKMCCLFINDLDAADNSTNVQLPGMYNKQDNPRVPIIVTGNDFSTLYAPLICDGRMEKFYWAPTHEDRIGVCIGIFCSDNVPNEDIVKLVDTFPGQSIDFFGALRARVYNDEVGKWCLNVYIGIHKWISGVGVDNIGKELMNSKEGPPTFEQENVKRVQLADKYLSEAALGDANADSINRGAFYGQAAQQVNVPVPEGCTDRNAENFDPTARSDDGSCLYTL</sequence>
<dbReference type="Pfam" id="PF00004">
    <property type="entry name" value="AAA"/>
    <property type="match status" value="1"/>
</dbReference>
<keyword evidence="2 9" id="KW-0150">Chloroplast</keyword>
<feature type="domain" description="Ribulose bisphosphate carboxylase/oxygenase activase AAA helical" evidence="12">
    <location>
        <begin position="261"/>
        <end position="352"/>
    </location>
</feature>
<dbReference type="GO" id="GO:0009570">
    <property type="term" value="C:chloroplast stroma"/>
    <property type="evidence" value="ECO:0007669"/>
    <property type="project" value="UniProtKB-SubCell"/>
</dbReference>
<comment type="caution">
    <text evidence="13">The sequence shown here is derived from an EMBL/GenBank/DDBJ whole genome shotgun (WGS) entry which is preliminary data.</text>
</comment>
<evidence type="ECO:0000313" key="13">
    <source>
        <dbReference type="EMBL" id="GFY85165.1"/>
    </source>
</evidence>
<dbReference type="InterPro" id="IPR003959">
    <property type="entry name" value="ATPase_AAA_core"/>
</dbReference>
<dbReference type="InterPro" id="IPR027417">
    <property type="entry name" value="P-loop_NTPase"/>
</dbReference>
<evidence type="ECO:0000256" key="9">
    <source>
        <dbReference type="RuleBase" id="RU369045"/>
    </source>
</evidence>
<evidence type="ECO:0000256" key="4">
    <source>
        <dbReference type="ARBA" id="ARBA00022741"/>
    </source>
</evidence>
<dbReference type="InterPro" id="IPR048571">
    <property type="entry name" value="RuBisCO_activase_AAA_helical"/>
</dbReference>
<dbReference type="PANTHER" id="PTHR32429">
    <property type="match status" value="1"/>
</dbReference>
<proteinExistence type="inferred from homology"/>
<feature type="domain" description="ATPase AAA-type core" evidence="11">
    <location>
        <begin position="175"/>
        <end position="258"/>
    </location>
</feature>
<evidence type="ECO:0000256" key="8">
    <source>
        <dbReference type="ARBA" id="ARBA00025781"/>
    </source>
</evidence>
<dbReference type="Gene3D" id="3.40.50.300">
    <property type="entry name" value="P-loop containing nucleotide triphosphate hydrolases"/>
    <property type="match status" value="1"/>
</dbReference>
<evidence type="ECO:0000256" key="5">
    <source>
        <dbReference type="ARBA" id="ARBA00022840"/>
    </source>
</evidence>
<evidence type="ECO:0000256" key="1">
    <source>
        <dbReference type="ARBA" id="ARBA00004470"/>
    </source>
</evidence>
<feature type="compositionally biased region" description="Basic and acidic residues" evidence="10">
    <location>
        <begin position="395"/>
        <end position="411"/>
    </location>
</feature>
<dbReference type="GO" id="GO:0016887">
    <property type="term" value="F:ATP hydrolysis activity"/>
    <property type="evidence" value="ECO:0007669"/>
    <property type="project" value="UniProtKB-UniRule"/>
</dbReference>
<comment type="subcellular location">
    <subcellularLocation>
        <location evidence="1 9">Plastid</location>
        <location evidence="1 9">Chloroplast stroma</location>
    </subcellularLocation>
</comment>
<feature type="region of interest" description="Disordered" evidence="10">
    <location>
        <begin position="392"/>
        <end position="412"/>
    </location>
</feature>
<dbReference type="PANTHER" id="PTHR32429:SF32">
    <property type="entry name" value="RIBULOSE BISPHOSPHATE CARBOXYLASE_OXYGENASE ACTIVASE, CHLOROPLASTIC"/>
    <property type="match status" value="1"/>
</dbReference>
<gene>
    <name evidence="13" type="ORF">Acr_03g0019390</name>
</gene>
<dbReference type="GO" id="GO:0046863">
    <property type="term" value="F:ribulose-1,5-bisphosphate carboxylase/oxygenase activator activity"/>
    <property type="evidence" value="ECO:0007669"/>
    <property type="project" value="UniProtKB-UniRule"/>
</dbReference>
<evidence type="ECO:0000256" key="2">
    <source>
        <dbReference type="ARBA" id="ARBA00022528"/>
    </source>
</evidence>
<keyword evidence="5 9" id="KW-0067">ATP-binding</keyword>
<dbReference type="Proteomes" id="UP000585474">
    <property type="component" value="Unassembled WGS sequence"/>
</dbReference>
<dbReference type="Pfam" id="PF21228">
    <property type="entry name" value="RuBisCO_activase_AAA_helical"/>
    <property type="match status" value="1"/>
</dbReference>
<keyword evidence="14" id="KW-1185">Reference proteome</keyword>
<comment type="function">
    <text evidence="7 9">Activation of RuBisCO (ribulose-1,5-bisphosphate carboxylase/oxygenase; EC 4.1.1.39) involves the ATP-dependent carboxylation of the epsilon-amino group of lysine leading to a carbamate structure.</text>
</comment>
<evidence type="ECO:0000256" key="7">
    <source>
        <dbReference type="ARBA" id="ARBA00025556"/>
    </source>
</evidence>
<dbReference type="InterPro" id="IPR044960">
    <property type="entry name" value="RCA-like"/>
</dbReference>
<evidence type="ECO:0000256" key="10">
    <source>
        <dbReference type="SAM" id="MobiDB-lite"/>
    </source>
</evidence>
<keyword evidence="6" id="KW-0809">Transit peptide</keyword>
<dbReference type="Gene3D" id="1.10.8.1070">
    <property type="match status" value="1"/>
</dbReference>
<keyword evidence="4 9" id="KW-0547">Nucleotide-binding</keyword>
<dbReference type="AlphaFoldDB" id="A0A7J0EFD1"/>
<reference evidence="13 14" key="1">
    <citation type="submission" date="2019-07" db="EMBL/GenBank/DDBJ databases">
        <title>De Novo Assembly of kiwifruit Actinidia rufa.</title>
        <authorList>
            <person name="Sugita-Konishi S."/>
            <person name="Sato K."/>
            <person name="Mori E."/>
            <person name="Abe Y."/>
            <person name="Kisaki G."/>
            <person name="Hamano K."/>
            <person name="Suezawa K."/>
            <person name="Otani M."/>
            <person name="Fukuda T."/>
            <person name="Manabe T."/>
            <person name="Gomi K."/>
            <person name="Tabuchi M."/>
            <person name="Akimitsu K."/>
            <person name="Kataoka I."/>
        </authorList>
    </citation>
    <scope>NUCLEOTIDE SEQUENCE [LARGE SCALE GENOMIC DNA]</scope>
    <source>
        <strain evidence="14">cv. Fuchu</strain>
    </source>
</reference>
<evidence type="ECO:0000256" key="3">
    <source>
        <dbReference type="ARBA" id="ARBA00022640"/>
    </source>
</evidence>